<sequence length="100" mass="11358">MVDDLAEAVIAAREMAAEARRVPEFKGRLAAEEEERHWGRLASCCAGDAARLVLVTQTRFAGHPLLEEGIRLREELQGHFERAHARHTELRRKGIRISFN</sequence>
<proteinExistence type="predicted"/>
<accession>A0A8H9C3F0</accession>
<protein>
    <submittedName>
        <fullName evidence="1">Uncharacterized protein</fullName>
    </submittedName>
</protein>
<organism evidence="1 2">
    <name type="scientific">Methylobacterium indicum</name>
    <dbReference type="NCBI Taxonomy" id="1775910"/>
    <lineage>
        <taxon>Bacteria</taxon>
        <taxon>Pseudomonadati</taxon>
        <taxon>Pseudomonadota</taxon>
        <taxon>Alphaproteobacteria</taxon>
        <taxon>Hyphomicrobiales</taxon>
        <taxon>Methylobacteriaceae</taxon>
        <taxon>Methylobacterium</taxon>
    </lineage>
</organism>
<reference evidence="1" key="1">
    <citation type="submission" date="2020-11" db="EMBL/GenBank/DDBJ databases">
        <title>Complete genome sequence of a novel pathogenic Methylobacterium strain isolated from rice in Vietnam.</title>
        <authorList>
            <person name="Lai K."/>
            <person name="Okazaki S."/>
            <person name="Higashi K."/>
            <person name="Mori H."/>
            <person name="Toyoda A."/>
            <person name="Kurokawa K."/>
        </authorList>
    </citation>
    <scope>NUCLEOTIDE SEQUENCE</scope>
    <source>
        <strain evidence="1">VL1</strain>
    </source>
</reference>
<evidence type="ECO:0000313" key="1">
    <source>
        <dbReference type="EMBL" id="BCM81706.1"/>
    </source>
</evidence>
<dbReference type="KEGG" id="mind:mvi_01670"/>
<evidence type="ECO:0000313" key="2">
    <source>
        <dbReference type="Proteomes" id="UP000663508"/>
    </source>
</evidence>
<dbReference type="EMBL" id="AP024145">
    <property type="protein sequence ID" value="BCM81706.1"/>
    <property type="molecule type" value="Genomic_DNA"/>
</dbReference>
<dbReference type="Proteomes" id="UP000663508">
    <property type="component" value="Chromosome"/>
</dbReference>
<dbReference type="AlphaFoldDB" id="A0A8H9C3F0"/>
<gene>
    <name evidence="1" type="ORF">mvi_01670</name>
</gene>
<name>A0A8H9C3F0_9HYPH</name>